<sequence>MPCKLTGGDLEELWVGMVVPTFAEEFTIGIDALDGHLILNSVSVSNENLFNDGSIVIHGVHNVLQP</sequence>
<evidence type="ECO:0000313" key="1">
    <source>
        <dbReference type="EMBL" id="KAG1327500.1"/>
    </source>
</evidence>
<name>A0A8K0HWH6_COCNU</name>
<dbReference type="OrthoDB" id="1893649at2759"/>
<protein>
    <submittedName>
        <fullName evidence="1">Putative fasciclin-like arabinogalactan protein 20</fullName>
    </submittedName>
</protein>
<gene>
    <name evidence="1" type="ORF">COCNU_01G014340</name>
</gene>
<proteinExistence type="predicted"/>
<reference evidence="1" key="2">
    <citation type="submission" date="2019-07" db="EMBL/GenBank/DDBJ databases">
        <authorList>
            <person name="Yang Y."/>
            <person name="Bocs S."/>
            <person name="Baudouin L."/>
        </authorList>
    </citation>
    <scope>NUCLEOTIDE SEQUENCE</scope>
    <source>
        <tissue evidence="1">Spear leaf of Hainan Tall coconut</tissue>
    </source>
</reference>
<evidence type="ECO:0000313" key="2">
    <source>
        <dbReference type="Proteomes" id="UP000797356"/>
    </source>
</evidence>
<reference evidence="1" key="1">
    <citation type="journal article" date="2017" name="Gigascience">
        <title>The genome draft of coconut (Cocos nucifera).</title>
        <authorList>
            <person name="Xiao Y."/>
            <person name="Xu P."/>
            <person name="Fan H."/>
            <person name="Baudouin L."/>
            <person name="Xia W."/>
            <person name="Bocs S."/>
            <person name="Xu J."/>
            <person name="Li Q."/>
            <person name="Guo A."/>
            <person name="Zhou L."/>
            <person name="Li J."/>
            <person name="Wu Y."/>
            <person name="Ma Z."/>
            <person name="Armero A."/>
            <person name="Issali A.E."/>
            <person name="Liu N."/>
            <person name="Peng M."/>
            <person name="Yang Y."/>
        </authorList>
    </citation>
    <scope>NUCLEOTIDE SEQUENCE</scope>
    <source>
        <tissue evidence="1">Spear leaf of Hainan Tall coconut</tissue>
    </source>
</reference>
<dbReference type="EMBL" id="CM017872">
    <property type="protein sequence ID" value="KAG1327500.1"/>
    <property type="molecule type" value="Genomic_DNA"/>
</dbReference>
<comment type="caution">
    <text evidence="1">The sequence shown here is derived from an EMBL/GenBank/DDBJ whole genome shotgun (WGS) entry which is preliminary data.</text>
</comment>
<dbReference type="Proteomes" id="UP000797356">
    <property type="component" value="Chromosome 1"/>
</dbReference>
<dbReference type="AlphaFoldDB" id="A0A8K0HWH6"/>
<organism evidence="1 2">
    <name type="scientific">Cocos nucifera</name>
    <name type="common">Coconut palm</name>
    <dbReference type="NCBI Taxonomy" id="13894"/>
    <lineage>
        <taxon>Eukaryota</taxon>
        <taxon>Viridiplantae</taxon>
        <taxon>Streptophyta</taxon>
        <taxon>Embryophyta</taxon>
        <taxon>Tracheophyta</taxon>
        <taxon>Spermatophyta</taxon>
        <taxon>Magnoliopsida</taxon>
        <taxon>Liliopsida</taxon>
        <taxon>Arecaceae</taxon>
        <taxon>Arecoideae</taxon>
        <taxon>Cocoseae</taxon>
        <taxon>Attaleinae</taxon>
        <taxon>Cocos</taxon>
    </lineage>
</organism>
<accession>A0A8K0HWH6</accession>
<keyword evidence="2" id="KW-1185">Reference proteome</keyword>